<dbReference type="SUPFAM" id="SSF56112">
    <property type="entry name" value="Protein kinase-like (PK-like)"/>
    <property type="match status" value="1"/>
</dbReference>
<keyword evidence="3" id="KW-1185">Reference proteome</keyword>
<dbReference type="GO" id="GO:0004672">
    <property type="term" value="F:protein kinase activity"/>
    <property type="evidence" value="ECO:0007669"/>
    <property type="project" value="InterPro"/>
</dbReference>
<dbReference type="InterPro" id="IPR011009">
    <property type="entry name" value="Kinase-like_dom_sf"/>
</dbReference>
<dbReference type="Gene3D" id="1.10.510.10">
    <property type="entry name" value="Transferase(Phosphotransferase) domain 1"/>
    <property type="match status" value="1"/>
</dbReference>
<name>A0A1X6NPM3_PORUM</name>
<reference evidence="2 3" key="1">
    <citation type="submission" date="2017-03" db="EMBL/GenBank/DDBJ databases">
        <title>WGS assembly of Porphyra umbilicalis.</title>
        <authorList>
            <person name="Brawley S.H."/>
            <person name="Blouin N.A."/>
            <person name="Ficko-Blean E."/>
            <person name="Wheeler G.L."/>
            <person name="Lohr M."/>
            <person name="Goodson H.V."/>
            <person name="Jenkins J.W."/>
            <person name="Blaby-Haas C.E."/>
            <person name="Helliwell K.E."/>
            <person name="Chan C."/>
            <person name="Marriage T."/>
            <person name="Bhattacharya D."/>
            <person name="Klein A.S."/>
            <person name="Badis Y."/>
            <person name="Brodie J."/>
            <person name="Cao Y."/>
            <person name="Collen J."/>
            <person name="Dittami S.M."/>
            <person name="Gachon C.M."/>
            <person name="Green B.R."/>
            <person name="Karpowicz S."/>
            <person name="Kim J.W."/>
            <person name="Kudahl U."/>
            <person name="Lin S."/>
            <person name="Michel G."/>
            <person name="Mittag M."/>
            <person name="Olson B.J."/>
            <person name="Pangilinan J."/>
            <person name="Peng Y."/>
            <person name="Qiu H."/>
            <person name="Shu S."/>
            <person name="Singer J.T."/>
            <person name="Smith A.G."/>
            <person name="Sprecher B.N."/>
            <person name="Wagner V."/>
            <person name="Wang W."/>
            <person name="Wang Z.-Y."/>
            <person name="Yan J."/>
            <person name="Yarish C."/>
            <person name="Zoeuner-Riek S."/>
            <person name="Zhuang Y."/>
            <person name="Zou Y."/>
            <person name="Lindquist E.A."/>
            <person name="Grimwood J."/>
            <person name="Barry K."/>
            <person name="Rokhsar D.S."/>
            <person name="Schmutz J."/>
            <person name="Stiller J.W."/>
            <person name="Grossman A.R."/>
            <person name="Prochnik S.E."/>
        </authorList>
    </citation>
    <scope>NUCLEOTIDE SEQUENCE [LARGE SCALE GENOMIC DNA]</scope>
    <source>
        <strain evidence="2">4086291</strain>
    </source>
</reference>
<feature type="domain" description="Protein kinase" evidence="1">
    <location>
        <begin position="143"/>
        <end position="332"/>
    </location>
</feature>
<dbReference type="PROSITE" id="PS50011">
    <property type="entry name" value="PROTEIN_KINASE_DOM"/>
    <property type="match status" value="1"/>
</dbReference>
<dbReference type="EMBL" id="KV919239">
    <property type="protein sequence ID" value="OSX70568.1"/>
    <property type="molecule type" value="Genomic_DNA"/>
</dbReference>
<accession>A0A1X6NPM3</accession>
<protein>
    <recommendedName>
        <fullName evidence="1">Protein kinase domain-containing protein</fullName>
    </recommendedName>
</protein>
<dbReference type="Proteomes" id="UP000218209">
    <property type="component" value="Unassembled WGS sequence"/>
</dbReference>
<proteinExistence type="predicted"/>
<evidence type="ECO:0000313" key="2">
    <source>
        <dbReference type="EMBL" id="OSX70568.1"/>
    </source>
</evidence>
<dbReference type="AlphaFoldDB" id="A0A1X6NPM3"/>
<organism evidence="2 3">
    <name type="scientific">Porphyra umbilicalis</name>
    <name type="common">Purple laver</name>
    <name type="synonym">Red alga</name>
    <dbReference type="NCBI Taxonomy" id="2786"/>
    <lineage>
        <taxon>Eukaryota</taxon>
        <taxon>Rhodophyta</taxon>
        <taxon>Bangiophyceae</taxon>
        <taxon>Bangiales</taxon>
        <taxon>Bangiaceae</taxon>
        <taxon>Porphyra</taxon>
    </lineage>
</organism>
<evidence type="ECO:0000259" key="1">
    <source>
        <dbReference type="PROSITE" id="PS50011"/>
    </source>
</evidence>
<dbReference type="GO" id="GO:0005524">
    <property type="term" value="F:ATP binding"/>
    <property type="evidence" value="ECO:0007669"/>
    <property type="project" value="InterPro"/>
</dbReference>
<sequence>MDASAADIRSIVQVRSFSWMAINRRGDGGIAILECELDGAIYELTLTAVDKGATVCQENTALAPVLAIPPGGKPHGAWHRASDAVLRLVEAYRDLWELPAAERSAALESVPNYYVGAPVKRHIKSANGKMMACVTDNRYSQNWELPVANPCGHEVPVFTRSDVTLVDVLARHVFKAVLPDGTICALKQVTRYLDPWAPAREATTLAGVPPHPHVVALHGLVSCGEGRVDGLLLSFVSGSLLSEVSSPSRSSCEKWKRQLRSALDHLHAQVPARVWGDPKPDNVFMDAGNVVIFDFGGGGTCDWVEGELAEKVQGDDLGYDLICTWLDNRRVA</sequence>
<gene>
    <name evidence="2" type="ORF">BU14_0720s0008</name>
</gene>
<dbReference type="InterPro" id="IPR000719">
    <property type="entry name" value="Prot_kinase_dom"/>
</dbReference>
<dbReference type="OrthoDB" id="4062651at2759"/>
<evidence type="ECO:0000313" key="3">
    <source>
        <dbReference type="Proteomes" id="UP000218209"/>
    </source>
</evidence>